<dbReference type="PANTHER" id="PTHR11825">
    <property type="entry name" value="SUBGROUP IIII AMINOTRANSFERASE"/>
    <property type="match status" value="1"/>
</dbReference>
<feature type="modified residue" description="N6-(pyridoxal phosphate)lysine" evidence="8">
    <location>
        <position position="235"/>
    </location>
</feature>
<proteinExistence type="inferred from homology"/>
<dbReference type="PIRSF" id="PIRSF006468">
    <property type="entry name" value="BCAT1"/>
    <property type="match status" value="1"/>
</dbReference>
<keyword evidence="5 11" id="KW-0808">Transferase</keyword>
<gene>
    <name evidence="12" type="primary">BCAT1_2</name>
    <name evidence="12" type="ORF">AVEN_64997_1</name>
</gene>
<dbReference type="Pfam" id="PF01063">
    <property type="entry name" value="Aminotran_4"/>
    <property type="match status" value="1"/>
</dbReference>
<dbReference type="SUPFAM" id="SSF56752">
    <property type="entry name" value="D-aminoacid aminotransferase-like PLP-dependent enzymes"/>
    <property type="match status" value="1"/>
</dbReference>
<dbReference type="Proteomes" id="UP000499080">
    <property type="component" value="Unassembled WGS sequence"/>
</dbReference>
<evidence type="ECO:0000256" key="3">
    <source>
        <dbReference type="ARBA" id="ARBA00022576"/>
    </source>
</evidence>
<dbReference type="InterPro" id="IPR005786">
    <property type="entry name" value="B_amino_transII"/>
</dbReference>
<dbReference type="EMBL" id="BGPR01008849">
    <property type="protein sequence ID" value="GBN36477.1"/>
    <property type="molecule type" value="Genomic_DNA"/>
</dbReference>
<dbReference type="InterPro" id="IPR036038">
    <property type="entry name" value="Aminotransferase-like"/>
</dbReference>
<evidence type="ECO:0000256" key="6">
    <source>
        <dbReference type="ARBA" id="ARBA00022898"/>
    </source>
</evidence>
<dbReference type="GO" id="GO:0009099">
    <property type="term" value="P:L-valine biosynthetic process"/>
    <property type="evidence" value="ECO:0007669"/>
    <property type="project" value="TreeGrafter"/>
</dbReference>
<evidence type="ECO:0000256" key="4">
    <source>
        <dbReference type="ARBA" id="ARBA00022605"/>
    </source>
</evidence>
<comment type="catalytic activity">
    <reaction evidence="11">
        <text>L-leucine + 2-oxoglutarate = 4-methyl-2-oxopentanoate + L-glutamate</text>
        <dbReference type="Rhea" id="RHEA:18321"/>
        <dbReference type="ChEBI" id="CHEBI:16810"/>
        <dbReference type="ChEBI" id="CHEBI:17865"/>
        <dbReference type="ChEBI" id="CHEBI:29985"/>
        <dbReference type="ChEBI" id="CHEBI:57427"/>
        <dbReference type="EC" id="2.6.1.42"/>
    </reaction>
</comment>
<dbReference type="InterPro" id="IPR033939">
    <property type="entry name" value="BCAT_family"/>
</dbReference>
<dbReference type="InterPro" id="IPR043131">
    <property type="entry name" value="BCAT-like_N"/>
</dbReference>
<dbReference type="Gene3D" id="3.30.470.10">
    <property type="match status" value="1"/>
</dbReference>
<name>A0A4Y2NEG8_ARAVE</name>
<evidence type="ECO:0000256" key="11">
    <source>
        <dbReference type="RuleBase" id="RU004517"/>
    </source>
</evidence>
<comment type="similarity">
    <text evidence="2 9">Belongs to the class-IV pyridoxal-phosphate-dependent aminotransferase family.</text>
</comment>
<dbReference type="InterPro" id="IPR018300">
    <property type="entry name" value="Aminotrans_IV_CS"/>
</dbReference>
<organism evidence="12 13">
    <name type="scientific">Araneus ventricosus</name>
    <name type="common">Orbweaver spider</name>
    <name type="synonym">Epeira ventricosa</name>
    <dbReference type="NCBI Taxonomy" id="182803"/>
    <lineage>
        <taxon>Eukaryota</taxon>
        <taxon>Metazoa</taxon>
        <taxon>Ecdysozoa</taxon>
        <taxon>Arthropoda</taxon>
        <taxon>Chelicerata</taxon>
        <taxon>Arachnida</taxon>
        <taxon>Araneae</taxon>
        <taxon>Araneomorphae</taxon>
        <taxon>Entelegynae</taxon>
        <taxon>Araneoidea</taxon>
        <taxon>Araneidae</taxon>
        <taxon>Araneus</taxon>
    </lineage>
</organism>
<keyword evidence="6 10" id="KW-0663">Pyridoxal phosphate</keyword>
<dbReference type="InterPro" id="IPR001544">
    <property type="entry name" value="Aminotrans_IV"/>
</dbReference>
<evidence type="ECO:0000256" key="5">
    <source>
        <dbReference type="ARBA" id="ARBA00022679"/>
    </source>
</evidence>
<accession>A0A4Y2NEG8</accession>
<dbReference type="NCBIfam" id="NF009897">
    <property type="entry name" value="PRK13357.1"/>
    <property type="match status" value="1"/>
</dbReference>
<dbReference type="NCBIfam" id="TIGR01123">
    <property type="entry name" value="ilvE_II"/>
    <property type="match status" value="1"/>
</dbReference>
<dbReference type="FunFam" id="3.30.470.10:FF:000002">
    <property type="entry name" value="Branched-chain-amino-acid aminotransferase"/>
    <property type="match status" value="1"/>
</dbReference>
<dbReference type="FunFam" id="3.20.10.10:FF:000004">
    <property type="entry name" value="Branched-chain-amino-acid aminotransferase"/>
    <property type="match status" value="1"/>
</dbReference>
<comment type="cofactor">
    <cofactor evidence="1 10">
        <name>pyridoxal 5'-phosphate</name>
        <dbReference type="ChEBI" id="CHEBI:597326"/>
    </cofactor>
</comment>
<evidence type="ECO:0000256" key="7">
    <source>
        <dbReference type="ARBA" id="ARBA00023304"/>
    </source>
</evidence>
<evidence type="ECO:0000256" key="2">
    <source>
        <dbReference type="ARBA" id="ARBA00009320"/>
    </source>
</evidence>
<protein>
    <recommendedName>
        <fullName evidence="11">Branched-chain-amino-acid aminotransferase</fullName>
        <ecNumber evidence="11">2.6.1.42</ecNumber>
    </recommendedName>
</protein>
<dbReference type="GO" id="GO:0052656">
    <property type="term" value="F:L-isoleucine-2-oxoglutarate transaminase activity"/>
    <property type="evidence" value="ECO:0007669"/>
    <property type="project" value="RHEA"/>
</dbReference>
<keyword evidence="13" id="KW-1185">Reference proteome</keyword>
<dbReference type="CDD" id="cd01557">
    <property type="entry name" value="BCAT_beta_family"/>
    <property type="match status" value="1"/>
</dbReference>
<keyword evidence="7 11" id="KW-0100">Branched-chain amino acid biosynthesis</keyword>
<dbReference type="AlphaFoldDB" id="A0A4Y2NEG8"/>
<sequence length="399" mass="44790">MEFFVKATILSSRELFNNRLLLRSALKNTGRMISSQSFKYDDLTVNQSVKLQPLPDPSTLFFGKVFSDHMLKIEWTESDGWGKPQITPLHYLLMHPGSKVLHYAQAVFEGMKAFKRPDSKVALFRPDLNMKRLLASAERASLPSFDCEELLKCIKKLISVDLRCVPDDGKSSLYVRPTYIGSENSLGVSPAKSALLYVVTCPSGPYFKTGLTQPVSLLADPNYVRACPGGAGAYKLAANYAPSLYVQKLAQDQGLHQVLWLYGKDHQVCEAGAMNVFFLLKKESGQLELVTPPLDGTILPGVTRQSVLDLARSWKEFEVSERNIVMQQLINLNKENRLLEMFICGTACTLCPVNLIRFEGIDIKIPTMESGNEMYLRFMKAITDIQYGRIQSNWSVPIE</sequence>
<evidence type="ECO:0000256" key="8">
    <source>
        <dbReference type="PIRSR" id="PIRSR006468-1"/>
    </source>
</evidence>
<dbReference type="EC" id="2.6.1.42" evidence="11"/>
<comment type="catalytic activity">
    <reaction evidence="11">
        <text>L-isoleucine + 2-oxoglutarate = (S)-3-methyl-2-oxopentanoate + L-glutamate</text>
        <dbReference type="Rhea" id="RHEA:24801"/>
        <dbReference type="ChEBI" id="CHEBI:16810"/>
        <dbReference type="ChEBI" id="CHEBI:29985"/>
        <dbReference type="ChEBI" id="CHEBI:35146"/>
        <dbReference type="ChEBI" id="CHEBI:58045"/>
        <dbReference type="EC" id="2.6.1.42"/>
    </reaction>
</comment>
<keyword evidence="3 11" id="KW-0032">Aminotransferase</keyword>
<dbReference type="PROSITE" id="PS00770">
    <property type="entry name" value="AA_TRANSFER_CLASS_4"/>
    <property type="match status" value="1"/>
</dbReference>
<comment type="catalytic activity">
    <reaction evidence="11">
        <text>L-valine + 2-oxoglutarate = 3-methyl-2-oxobutanoate + L-glutamate</text>
        <dbReference type="Rhea" id="RHEA:24813"/>
        <dbReference type="ChEBI" id="CHEBI:11851"/>
        <dbReference type="ChEBI" id="CHEBI:16810"/>
        <dbReference type="ChEBI" id="CHEBI:29985"/>
        <dbReference type="ChEBI" id="CHEBI:57762"/>
        <dbReference type="EC" id="2.6.1.42"/>
    </reaction>
</comment>
<reference evidence="12 13" key="1">
    <citation type="journal article" date="2019" name="Sci. Rep.">
        <title>Orb-weaving spider Araneus ventricosus genome elucidates the spidroin gene catalogue.</title>
        <authorList>
            <person name="Kono N."/>
            <person name="Nakamura H."/>
            <person name="Ohtoshi R."/>
            <person name="Moran D.A.P."/>
            <person name="Shinohara A."/>
            <person name="Yoshida Y."/>
            <person name="Fujiwara M."/>
            <person name="Mori M."/>
            <person name="Tomita M."/>
            <person name="Arakawa K."/>
        </authorList>
    </citation>
    <scope>NUCLEOTIDE SEQUENCE [LARGE SCALE GENOMIC DNA]</scope>
</reference>
<evidence type="ECO:0000313" key="12">
    <source>
        <dbReference type="EMBL" id="GBN36477.1"/>
    </source>
</evidence>
<dbReference type="OrthoDB" id="1732691at2759"/>
<dbReference type="GO" id="GO:0052654">
    <property type="term" value="F:L-leucine-2-oxoglutarate transaminase activity"/>
    <property type="evidence" value="ECO:0007669"/>
    <property type="project" value="RHEA"/>
</dbReference>
<dbReference type="InterPro" id="IPR043132">
    <property type="entry name" value="BCAT-like_C"/>
</dbReference>
<evidence type="ECO:0000256" key="9">
    <source>
        <dbReference type="RuleBase" id="RU004106"/>
    </source>
</evidence>
<evidence type="ECO:0000256" key="10">
    <source>
        <dbReference type="RuleBase" id="RU004516"/>
    </source>
</evidence>
<evidence type="ECO:0000256" key="1">
    <source>
        <dbReference type="ARBA" id="ARBA00001933"/>
    </source>
</evidence>
<dbReference type="GO" id="GO:0005739">
    <property type="term" value="C:mitochondrion"/>
    <property type="evidence" value="ECO:0007669"/>
    <property type="project" value="TreeGrafter"/>
</dbReference>
<dbReference type="Gene3D" id="3.20.10.10">
    <property type="entry name" value="D-amino Acid Aminotransferase, subunit A, domain 2"/>
    <property type="match status" value="1"/>
</dbReference>
<keyword evidence="4 11" id="KW-0028">Amino-acid biosynthesis</keyword>
<comment type="caution">
    <text evidence="12">The sequence shown here is derived from an EMBL/GenBank/DDBJ whole genome shotgun (WGS) entry which is preliminary data.</text>
</comment>
<dbReference type="GO" id="GO:0009098">
    <property type="term" value="P:L-leucine biosynthetic process"/>
    <property type="evidence" value="ECO:0007669"/>
    <property type="project" value="TreeGrafter"/>
</dbReference>
<dbReference type="PANTHER" id="PTHR11825:SF44">
    <property type="entry name" value="BRANCHED-CHAIN-AMINO-ACID AMINOTRANSFERASE"/>
    <property type="match status" value="1"/>
</dbReference>
<evidence type="ECO:0000313" key="13">
    <source>
        <dbReference type="Proteomes" id="UP000499080"/>
    </source>
</evidence>
<dbReference type="GO" id="GO:0052655">
    <property type="term" value="F:L-valine-2-oxoglutarate transaminase activity"/>
    <property type="evidence" value="ECO:0007669"/>
    <property type="project" value="RHEA"/>
</dbReference>